<dbReference type="Proteomes" id="UP000521922">
    <property type="component" value="Unassembled WGS sequence"/>
</dbReference>
<evidence type="ECO:0000313" key="2">
    <source>
        <dbReference type="Proteomes" id="UP000521922"/>
    </source>
</evidence>
<name>A0A7Y9DLS3_9ACTN</name>
<comment type="caution">
    <text evidence="1">The sequence shown here is derived from an EMBL/GenBank/DDBJ whole genome shotgun (WGS) entry which is preliminary data.</text>
</comment>
<dbReference type="AlphaFoldDB" id="A0A7Y9DLS3"/>
<dbReference type="RefSeq" id="WP_179752254.1">
    <property type="nucleotide sequence ID" value="NZ_BAAAGN010000001.1"/>
</dbReference>
<dbReference type="EMBL" id="JACCBB010000001">
    <property type="protein sequence ID" value="NYD22918.1"/>
    <property type="molecule type" value="Genomic_DNA"/>
</dbReference>
<organism evidence="1 2">
    <name type="scientific">Kineococcus aurantiacus</name>
    <dbReference type="NCBI Taxonomy" id="37633"/>
    <lineage>
        <taxon>Bacteria</taxon>
        <taxon>Bacillati</taxon>
        <taxon>Actinomycetota</taxon>
        <taxon>Actinomycetes</taxon>
        <taxon>Kineosporiales</taxon>
        <taxon>Kineosporiaceae</taxon>
        <taxon>Kineococcus</taxon>
    </lineage>
</organism>
<proteinExistence type="predicted"/>
<sequence>MSHPVSLACYGELQDCACPREALEHGLRRPGDLVGYRDEWRRVLDRARAGDWQAVMNREADVNLVLPPEGTSWERWAEWVDLRLTEVAADPSTVAPLPLHRSSSLVREGLVDPEEGETVRAVLGDVLLPEIAGRRDYLVLEAPRDIGVSRHLDRGTGRVSEVPTRRIGVVLEHRDGVRVVGVHAADAVPLVDVEDVRRRWPVLAAALGGWFNDALLVGEESAWSQQVLMLEQETDERLDLLATEITDLLTLHDADVHAVVASAGCYVEPVHLRLWLQWMAWRIGYFDWK</sequence>
<accession>A0A7Y9DLS3</accession>
<protein>
    <recommendedName>
        <fullName evidence="3">DUF4253 domain-containing protein</fullName>
    </recommendedName>
</protein>
<reference evidence="1 2" key="1">
    <citation type="submission" date="2020-07" db="EMBL/GenBank/DDBJ databases">
        <title>Sequencing the genomes of 1000 actinobacteria strains.</title>
        <authorList>
            <person name="Klenk H.-P."/>
        </authorList>
    </citation>
    <scope>NUCLEOTIDE SEQUENCE [LARGE SCALE GENOMIC DNA]</scope>
    <source>
        <strain evidence="1 2">DSM 7487</strain>
    </source>
</reference>
<evidence type="ECO:0008006" key="3">
    <source>
        <dbReference type="Google" id="ProtNLM"/>
    </source>
</evidence>
<keyword evidence="2" id="KW-1185">Reference proteome</keyword>
<evidence type="ECO:0000313" key="1">
    <source>
        <dbReference type="EMBL" id="NYD22918.1"/>
    </source>
</evidence>
<gene>
    <name evidence="1" type="ORF">BJ968_002458</name>
</gene>